<dbReference type="InterPro" id="IPR013839">
    <property type="entry name" value="DNAligase_adenylation"/>
</dbReference>
<dbReference type="Gene3D" id="6.20.10.30">
    <property type="match status" value="1"/>
</dbReference>
<feature type="binding site" evidence="14">
    <location>
        <position position="429"/>
    </location>
    <ligand>
        <name>Zn(2+)</name>
        <dbReference type="ChEBI" id="CHEBI:29105"/>
    </ligand>
</feature>
<feature type="binding site" evidence="14">
    <location>
        <position position="117"/>
    </location>
    <ligand>
        <name>NAD(+)</name>
        <dbReference type="ChEBI" id="CHEBI:57540"/>
    </ligand>
</feature>
<feature type="active site" description="N6-AMP-lysine intermediate" evidence="14">
    <location>
        <position position="119"/>
    </location>
</feature>
<dbReference type="Gene3D" id="1.10.287.610">
    <property type="entry name" value="Helix hairpin bin"/>
    <property type="match status" value="1"/>
</dbReference>
<dbReference type="FunFam" id="1.10.150.20:FF:000006">
    <property type="entry name" value="DNA ligase"/>
    <property type="match status" value="1"/>
</dbReference>
<dbReference type="HAMAP" id="MF_01588">
    <property type="entry name" value="DNA_ligase_A"/>
    <property type="match status" value="1"/>
</dbReference>
<evidence type="ECO:0000256" key="12">
    <source>
        <dbReference type="ARBA" id="ARBA00034005"/>
    </source>
</evidence>
<dbReference type="Gene3D" id="3.40.50.10190">
    <property type="entry name" value="BRCT domain"/>
    <property type="match status" value="1"/>
</dbReference>
<dbReference type="InterPro" id="IPR013840">
    <property type="entry name" value="DNAligase_N"/>
</dbReference>
<sequence length="669" mass="74649">MNREEAKKRIAKLRAEIERYRYLYHVEDRSVVSDAVNDSLKHELVALETQFPEFATPDSPSQRIGGKPLAKFTKVPHEVTQWSLNDAFSETEAQQFDARVRKLLDIGPNDAIDYSVELKIDGLHLVLTYKDGLFVRGATRGDGKIGEDVTNNLKTIQSLPLRLREPIDLIVEGEAYMKKSVFNDLNRARKKAGEELFANPRNATAGGIRQLDPKIAASRRLDAFCYDISQTNEELLTQIDELKRLKALGFKVNTRYTLCHSIEEVVALWQRWEKLRIKEDYWIDGMVVKVNRRDWQEQLGFTGKAPRWALALKFAPEEATTVIEDIRVQVGRTGVLTPVAHLRPVLVAGSTVSHATLHNEDQIKRLGVKIGDTVVIRKAGDIIPEVVTVLPNLRTGKEKNFSMPKYCPICHSAVEKKAGGPGKTVALYCTNKRCYAQNLRANVHFASKQGIDIVGCGEKVVEQLMKAGLVVDQADFFTVTVDDLLALDRFAPVSAKKLVTSIAERRQISLNRFLNALGIRHVGEETALALAERFGNLQKIADASEEKLKAVSDIGSIVARSIAEWFREPSNQKLLQKFLANGVTVVPYKQVRSLSLSGKTFVLTGTLEHIDRSQAKERIRALGGKTSEAVSKTTDYLVAGDNPGSKLKKAEELTVTILDESSFLEIIGR</sequence>
<dbReference type="InterPro" id="IPR001679">
    <property type="entry name" value="DNA_ligase"/>
</dbReference>
<keyword evidence="7 14" id="KW-0227">DNA damage</keyword>
<evidence type="ECO:0000256" key="4">
    <source>
        <dbReference type="ARBA" id="ARBA00022598"/>
    </source>
</evidence>
<feature type="binding site" evidence="14">
    <location>
        <position position="407"/>
    </location>
    <ligand>
        <name>Zn(2+)</name>
        <dbReference type="ChEBI" id="CHEBI:29105"/>
    </ligand>
</feature>
<dbReference type="InterPro" id="IPR003583">
    <property type="entry name" value="Hlx-hairpin-Hlx_DNA-bd_motif"/>
</dbReference>
<keyword evidence="10 14" id="KW-0520">NAD</keyword>
<dbReference type="Pfam" id="PF03120">
    <property type="entry name" value="OB_DNA_ligase"/>
    <property type="match status" value="1"/>
</dbReference>
<dbReference type="InterPro" id="IPR036420">
    <property type="entry name" value="BRCT_dom_sf"/>
</dbReference>
<feature type="binding site" evidence="14">
    <location>
        <position position="289"/>
    </location>
    <ligand>
        <name>NAD(+)</name>
        <dbReference type="ChEBI" id="CHEBI:57540"/>
    </ligand>
</feature>
<evidence type="ECO:0000259" key="15">
    <source>
        <dbReference type="PROSITE" id="PS50172"/>
    </source>
</evidence>
<dbReference type="SMART" id="SM00292">
    <property type="entry name" value="BRCT"/>
    <property type="match status" value="1"/>
</dbReference>
<dbReference type="NCBIfam" id="NF005932">
    <property type="entry name" value="PRK07956.1"/>
    <property type="match status" value="1"/>
</dbReference>
<comment type="cofactor">
    <cofactor evidence="14">
        <name>Mg(2+)</name>
        <dbReference type="ChEBI" id="CHEBI:18420"/>
    </cofactor>
    <cofactor evidence="14">
        <name>Mn(2+)</name>
        <dbReference type="ChEBI" id="CHEBI:29035"/>
    </cofactor>
</comment>
<dbReference type="Gene3D" id="1.10.150.20">
    <property type="entry name" value="5' to 3' exonuclease, C-terminal subdomain"/>
    <property type="match status" value="2"/>
</dbReference>
<dbReference type="PANTHER" id="PTHR23389:SF9">
    <property type="entry name" value="DNA LIGASE"/>
    <property type="match status" value="1"/>
</dbReference>
<dbReference type="PROSITE" id="PS01056">
    <property type="entry name" value="DNA_LIGASE_N2"/>
    <property type="match status" value="1"/>
</dbReference>
<name>A0A2M8LFN1_9BACT</name>
<dbReference type="Pfam" id="PF00533">
    <property type="entry name" value="BRCT"/>
    <property type="match status" value="1"/>
</dbReference>
<feature type="binding site" evidence="14">
    <location>
        <position position="313"/>
    </location>
    <ligand>
        <name>NAD(+)</name>
        <dbReference type="ChEBI" id="CHEBI:57540"/>
    </ligand>
</feature>
<keyword evidence="6 14" id="KW-0479">Metal-binding</keyword>
<dbReference type="GO" id="GO:0003911">
    <property type="term" value="F:DNA ligase (NAD+) activity"/>
    <property type="evidence" value="ECO:0007669"/>
    <property type="project" value="UniProtKB-UniRule"/>
</dbReference>
<dbReference type="InterPro" id="IPR033136">
    <property type="entry name" value="DNA_ligase_CS"/>
</dbReference>
<dbReference type="SUPFAM" id="SSF56091">
    <property type="entry name" value="DNA ligase/mRNA capping enzyme, catalytic domain"/>
    <property type="match status" value="1"/>
</dbReference>
<evidence type="ECO:0000313" key="17">
    <source>
        <dbReference type="Proteomes" id="UP000231152"/>
    </source>
</evidence>
<protein>
    <recommendedName>
        <fullName evidence="3 14">DNA ligase</fullName>
        <ecNumber evidence="2 14">6.5.1.2</ecNumber>
    </recommendedName>
    <alternativeName>
        <fullName evidence="14">Polydeoxyribonucleotide synthase [NAD(+)]</fullName>
    </alternativeName>
</protein>
<dbReference type="Pfam" id="PF01653">
    <property type="entry name" value="DNA_ligase_aden"/>
    <property type="match status" value="1"/>
</dbReference>
<dbReference type="PIRSF" id="PIRSF001604">
    <property type="entry name" value="LigA"/>
    <property type="match status" value="1"/>
</dbReference>
<evidence type="ECO:0000256" key="2">
    <source>
        <dbReference type="ARBA" id="ARBA00012722"/>
    </source>
</evidence>
<comment type="function">
    <text evidence="1 14">DNA ligase that catalyzes the formation of phosphodiester linkages between 5'-phosphoryl and 3'-hydroxyl groups in double-stranded DNA using NAD as a coenzyme and as the energy source for the reaction. It is essential for DNA replication and repair of damaged DNA.</text>
</comment>
<feature type="binding site" evidence="14">
    <location>
        <position position="174"/>
    </location>
    <ligand>
        <name>NAD(+)</name>
        <dbReference type="ChEBI" id="CHEBI:57540"/>
    </ligand>
</feature>
<dbReference type="Pfam" id="PF12826">
    <property type="entry name" value="HHH_2"/>
    <property type="match status" value="1"/>
</dbReference>
<dbReference type="InterPro" id="IPR010994">
    <property type="entry name" value="RuvA_2-like"/>
</dbReference>
<dbReference type="PROSITE" id="PS50172">
    <property type="entry name" value="BRCT"/>
    <property type="match status" value="1"/>
</dbReference>
<evidence type="ECO:0000256" key="3">
    <source>
        <dbReference type="ARBA" id="ARBA00013308"/>
    </source>
</evidence>
<comment type="caution">
    <text evidence="16">The sequence shown here is derived from an EMBL/GenBank/DDBJ whole genome shotgun (WGS) entry which is preliminary data.</text>
</comment>
<dbReference type="InterPro" id="IPR001357">
    <property type="entry name" value="BRCT_dom"/>
</dbReference>
<dbReference type="AlphaFoldDB" id="A0A2M8LFN1"/>
<dbReference type="Gene3D" id="3.30.470.30">
    <property type="entry name" value="DNA ligase/mRNA capping enzyme"/>
    <property type="match status" value="1"/>
</dbReference>
<dbReference type="GO" id="GO:0006260">
    <property type="term" value="P:DNA replication"/>
    <property type="evidence" value="ECO:0007669"/>
    <property type="project" value="UniProtKB-KW"/>
</dbReference>
<dbReference type="GO" id="GO:0006281">
    <property type="term" value="P:DNA repair"/>
    <property type="evidence" value="ECO:0007669"/>
    <property type="project" value="UniProtKB-KW"/>
</dbReference>
<evidence type="ECO:0000313" key="16">
    <source>
        <dbReference type="EMBL" id="PJE76262.1"/>
    </source>
</evidence>
<keyword evidence="11 14" id="KW-0234">DNA repair</keyword>
<dbReference type="PANTHER" id="PTHR23389">
    <property type="entry name" value="CHROMOSOME TRANSMISSION FIDELITY FACTOR 18"/>
    <property type="match status" value="1"/>
</dbReference>
<dbReference type="Proteomes" id="UP000231152">
    <property type="component" value="Unassembled WGS sequence"/>
</dbReference>
<dbReference type="GO" id="GO:0005829">
    <property type="term" value="C:cytosol"/>
    <property type="evidence" value="ECO:0007669"/>
    <property type="project" value="TreeGrafter"/>
</dbReference>
<evidence type="ECO:0000256" key="8">
    <source>
        <dbReference type="ARBA" id="ARBA00022833"/>
    </source>
</evidence>
<dbReference type="CDD" id="cd00114">
    <property type="entry name" value="LIGANc"/>
    <property type="match status" value="1"/>
</dbReference>
<evidence type="ECO:0000256" key="11">
    <source>
        <dbReference type="ARBA" id="ARBA00023204"/>
    </source>
</evidence>
<dbReference type="SUPFAM" id="SSF47781">
    <property type="entry name" value="RuvA domain 2-like"/>
    <property type="match status" value="1"/>
</dbReference>
<evidence type="ECO:0000256" key="5">
    <source>
        <dbReference type="ARBA" id="ARBA00022705"/>
    </source>
</evidence>
<proteinExistence type="inferred from homology"/>
<accession>A0A2M8LFN1</accession>
<dbReference type="SMART" id="SM00278">
    <property type="entry name" value="HhH1"/>
    <property type="match status" value="3"/>
</dbReference>
<feature type="binding site" evidence="14">
    <location>
        <position position="434"/>
    </location>
    <ligand>
        <name>Zn(2+)</name>
        <dbReference type="ChEBI" id="CHEBI:29105"/>
    </ligand>
</feature>
<dbReference type="FunFam" id="2.40.50.140:FF:000012">
    <property type="entry name" value="DNA ligase"/>
    <property type="match status" value="1"/>
</dbReference>
<comment type="similarity">
    <text evidence="13 14">Belongs to the NAD-dependent DNA ligase family. LigA subfamily.</text>
</comment>
<evidence type="ECO:0000256" key="10">
    <source>
        <dbReference type="ARBA" id="ARBA00023027"/>
    </source>
</evidence>
<dbReference type="SUPFAM" id="SSF50249">
    <property type="entry name" value="Nucleic acid-binding proteins"/>
    <property type="match status" value="1"/>
</dbReference>
<dbReference type="Gene3D" id="2.40.50.140">
    <property type="entry name" value="Nucleic acid-binding proteins"/>
    <property type="match status" value="1"/>
</dbReference>
<feature type="binding site" evidence="14">
    <location>
        <position position="410"/>
    </location>
    <ligand>
        <name>Zn(2+)</name>
        <dbReference type="ChEBI" id="CHEBI:29105"/>
    </ligand>
</feature>
<evidence type="ECO:0000256" key="14">
    <source>
        <dbReference type="HAMAP-Rule" id="MF_01588"/>
    </source>
</evidence>
<dbReference type="NCBIfam" id="TIGR00575">
    <property type="entry name" value="dnlj"/>
    <property type="match status" value="1"/>
</dbReference>
<dbReference type="InterPro" id="IPR004150">
    <property type="entry name" value="NAD_DNA_ligase_OB"/>
</dbReference>
<dbReference type="GO" id="GO:0003677">
    <property type="term" value="F:DNA binding"/>
    <property type="evidence" value="ECO:0007669"/>
    <property type="project" value="InterPro"/>
</dbReference>
<dbReference type="InterPro" id="IPR041663">
    <property type="entry name" value="DisA/LigA_HHH"/>
</dbReference>
<comment type="catalytic activity">
    <reaction evidence="12 14">
        <text>NAD(+) + (deoxyribonucleotide)n-3'-hydroxyl + 5'-phospho-(deoxyribonucleotide)m = (deoxyribonucleotide)n+m + AMP + beta-nicotinamide D-nucleotide.</text>
        <dbReference type="EC" id="6.5.1.2"/>
    </reaction>
</comment>
<evidence type="ECO:0000256" key="7">
    <source>
        <dbReference type="ARBA" id="ARBA00022763"/>
    </source>
</evidence>
<gene>
    <name evidence="14" type="primary">ligA</name>
    <name evidence="16" type="ORF">COV04_00045</name>
</gene>
<dbReference type="CDD" id="cd17748">
    <property type="entry name" value="BRCT_DNA_ligase_like"/>
    <property type="match status" value="1"/>
</dbReference>
<keyword evidence="4 14" id="KW-0436">Ligase</keyword>
<keyword evidence="5 14" id="KW-0235">DNA replication</keyword>
<dbReference type="EC" id="6.5.1.2" evidence="2 14"/>
<dbReference type="GO" id="GO:0046872">
    <property type="term" value="F:metal ion binding"/>
    <property type="evidence" value="ECO:0007669"/>
    <property type="project" value="UniProtKB-KW"/>
</dbReference>
<keyword evidence="8 14" id="KW-0862">Zinc</keyword>
<evidence type="ECO:0000256" key="1">
    <source>
        <dbReference type="ARBA" id="ARBA00004067"/>
    </source>
</evidence>
<dbReference type="InterPro" id="IPR012340">
    <property type="entry name" value="NA-bd_OB-fold"/>
</dbReference>
<evidence type="ECO:0000256" key="13">
    <source>
        <dbReference type="ARBA" id="ARBA00060881"/>
    </source>
</evidence>
<evidence type="ECO:0000256" key="6">
    <source>
        <dbReference type="ARBA" id="ARBA00022723"/>
    </source>
</evidence>
<dbReference type="SMART" id="SM00532">
    <property type="entry name" value="LIGANc"/>
    <property type="match status" value="1"/>
</dbReference>
<feature type="binding site" evidence="14">
    <location>
        <position position="140"/>
    </location>
    <ligand>
        <name>NAD(+)</name>
        <dbReference type="ChEBI" id="CHEBI:57540"/>
    </ligand>
</feature>
<comment type="caution">
    <text evidence="14">Lacks conserved residue(s) required for the propagation of feature annotation.</text>
</comment>
<dbReference type="SUPFAM" id="SSF52113">
    <property type="entry name" value="BRCT domain"/>
    <property type="match status" value="1"/>
</dbReference>
<feature type="binding site" evidence="14">
    <location>
        <begin position="83"/>
        <end position="84"/>
    </location>
    <ligand>
        <name>NAD(+)</name>
        <dbReference type="ChEBI" id="CHEBI:57540"/>
    </ligand>
</feature>
<keyword evidence="14" id="KW-0464">Manganese</keyword>
<feature type="domain" description="BRCT" evidence="15">
    <location>
        <begin position="591"/>
        <end position="669"/>
    </location>
</feature>
<reference evidence="16 17" key="1">
    <citation type="submission" date="2017-09" db="EMBL/GenBank/DDBJ databases">
        <title>Depth-based differentiation of microbial function through sediment-hosted aquifers and enrichment of novel symbionts in the deep terrestrial subsurface.</title>
        <authorList>
            <person name="Probst A.J."/>
            <person name="Ladd B."/>
            <person name="Jarett J.K."/>
            <person name="Geller-Mcgrath D.E."/>
            <person name="Sieber C.M."/>
            <person name="Emerson J.B."/>
            <person name="Anantharaman K."/>
            <person name="Thomas B.C."/>
            <person name="Malmstrom R."/>
            <person name="Stieglmeier M."/>
            <person name="Klingl A."/>
            <person name="Woyke T."/>
            <person name="Ryan C.M."/>
            <person name="Banfield J.F."/>
        </authorList>
    </citation>
    <scope>NUCLEOTIDE SEQUENCE [LARGE SCALE GENOMIC DNA]</scope>
    <source>
        <strain evidence="16">CG10_big_fil_rev_8_21_14_0_10_48_11</strain>
    </source>
</reference>
<organism evidence="16 17">
    <name type="scientific">Candidatus Uhrbacteria bacterium CG10_big_fil_rev_8_21_14_0_10_48_11</name>
    <dbReference type="NCBI Taxonomy" id="1975037"/>
    <lineage>
        <taxon>Bacteria</taxon>
        <taxon>Candidatus Uhriibacteriota</taxon>
    </lineage>
</organism>
<keyword evidence="9 14" id="KW-0460">Magnesium</keyword>
<evidence type="ECO:0000256" key="9">
    <source>
        <dbReference type="ARBA" id="ARBA00022842"/>
    </source>
</evidence>
<dbReference type="EMBL" id="PFET01000001">
    <property type="protein sequence ID" value="PJE76262.1"/>
    <property type="molecule type" value="Genomic_DNA"/>
</dbReference>